<comment type="function">
    <text evidence="7">May play the central regulatory role in sporulation. It may be an element of the effector pathway responsible for the activation of sporulation genes in response to nutritional stress. Spo0A may act in concert with spo0H (a sigma factor) to control the expression of some genes that are critical to the sporulation process.</text>
</comment>
<comment type="caution">
    <text evidence="12">The sequence shown here is derived from an EMBL/GenBank/DDBJ whole genome shotgun (WGS) entry which is preliminary data.</text>
</comment>
<dbReference type="InterPro" id="IPR011006">
    <property type="entry name" value="CheY-like_superfamily"/>
</dbReference>
<evidence type="ECO:0000256" key="2">
    <source>
        <dbReference type="ARBA" id="ARBA00022553"/>
    </source>
</evidence>
<dbReference type="SMART" id="SM00862">
    <property type="entry name" value="Trans_reg_C"/>
    <property type="match status" value="1"/>
</dbReference>
<dbReference type="InterPro" id="IPR001789">
    <property type="entry name" value="Sig_transdc_resp-reg_receiver"/>
</dbReference>
<feature type="domain" description="Response regulatory" evidence="10">
    <location>
        <begin position="4"/>
        <end position="117"/>
    </location>
</feature>
<dbReference type="SMART" id="SM00448">
    <property type="entry name" value="REC"/>
    <property type="match status" value="1"/>
</dbReference>
<feature type="DNA-binding region" description="OmpR/PhoB-type" evidence="9">
    <location>
        <begin position="124"/>
        <end position="223"/>
    </location>
</feature>
<dbReference type="Proteomes" id="UP000823850">
    <property type="component" value="Unassembled WGS sequence"/>
</dbReference>
<dbReference type="CDD" id="cd00383">
    <property type="entry name" value="trans_reg_C"/>
    <property type="match status" value="1"/>
</dbReference>
<dbReference type="InterPro" id="IPR001867">
    <property type="entry name" value="OmpR/PhoB-type_DNA-bd"/>
</dbReference>
<protein>
    <recommendedName>
        <fullName evidence="1">Stage 0 sporulation protein A homolog</fullName>
    </recommendedName>
</protein>
<evidence type="ECO:0000259" key="10">
    <source>
        <dbReference type="PROSITE" id="PS50110"/>
    </source>
</evidence>
<evidence type="ECO:0000256" key="4">
    <source>
        <dbReference type="ARBA" id="ARBA00023015"/>
    </source>
</evidence>
<dbReference type="GO" id="GO:0006355">
    <property type="term" value="P:regulation of DNA-templated transcription"/>
    <property type="evidence" value="ECO:0007669"/>
    <property type="project" value="InterPro"/>
</dbReference>
<evidence type="ECO:0000256" key="9">
    <source>
        <dbReference type="PROSITE-ProRule" id="PRU01091"/>
    </source>
</evidence>
<gene>
    <name evidence="12" type="ORF">H9913_12355</name>
</gene>
<evidence type="ECO:0000313" key="12">
    <source>
        <dbReference type="EMBL" id="HJD40806.1"/>
    </source>
</evidence>
<sequence length="223" mass="26003">MEYRLLIVDDEEGIRWLLKDYFEIQEYQVLTAGTGEEAVRLALGEQPDLILLDISLPDIDGLEVCRQIREKVNCPILFLTARVEEQDRINGFLMGGDDYIVKPFSIEELGARVMAHLRREKRSAEQKEQERGLSISYSQRQIRYQGQEIRLTKTEFDIVEFLSMNPGQVFSREQIYEKVRGIDGEGDNSIIMEHIRRIRNKIRAVADQDYIETVWGVGYKWIG</sequence>
<dbReference type="Pfam" id="PF00072">
    <property type="entry name" value="Response_reg"/>
    <property type="match status" value="1"/>
</dbReference>
<dbReference type="GO" id="GO:0000976">
    <property type="term" value="F:transcription cis-regulatory region binding"/>
    <property type="evidence" value="ECO:0007669"/>
    <property type="project" value="TreeGrafter"/>
</dbReference>
<dbReference type="PROSITE" id="PS51755">
    <property type="entry name" value="OMPR_PHOB"/>
    <property type="match status" value="1"/>
</dbReference>
<dbReference type="AlphaFoldDB" id="A0A9D2REB5"/>
<dbReference type="Pfam" id="PF00486">
    <property type="entry name" value="Trans_reg_C"/>
    <property type="match status" value="1"/>
</dbReference>
<keyword evidence="2 8" id="KW-0597">Phosphoprotein</keyword>
<dbReference type="Gene3D" id="1.10.10.10">
    <property type="entry name" value="Winged helix-like DNA-binding domain superfamily/Winged helix DNA-binding domain"/>
    <property type="match status" value="1"/>
</dbReference>
<dbReference type="PANTHER" id="PTHR48111">
    <property type="entry name" value="REGULATOR OF RPOS"/>
    <property type="match status" value="1"/>
</dbReference>
<keyword evidence="6" id="KW-0804">Transcription</keyword>
<dbReference type="SUPFAM" id="SSF52172">
    <property type="entry name" value="CheY-like"/>
    <property type="match status" value="1"/>
</dbReference>
<dbReference type="GO" id="GO:0032993">
    <property type="term" value="C:protein-DNA complex"/>
    <property type="evidence" value="ECO:0007669"/>
    <property type="project" value="TreeGrafter"/>
</dbReference>
<evidence type="ECO:0000256" key="1">
    <source>
        <dbReference type="ARBA" id="ARBA00018672"/>
    </source>
</evidence>
<dbReference type="FunFam" id="1.10.10.10:FF:000018">
    <property type="entry name" value="DNA-binding response regulator ResD"/>
    <property type="match status" value="1"/>
</dbReference>
<keyword evidence="3" id="KW-0902">Two-component regulatory system</keyword>
<evidence type="ECO:0000259" key="11">
    <source>
        <dbReference type="PROSITE" id="PS51755"/>
    </source>
</evidence>
<dbReference type="GO" id="GO:0005829">
    <property type="term" value="C:cytosol"/>
    <property type="evidence" value="ECO:0007669"/>
    <property type="project" value="TreeGrafter"/>
</dbReference>
<organism evidence="12 13">
    <name type="scientific">Candidatus Blautia stercoripullorum</name>
    <dbReference type="NCBI Taxonomy" id="2838502"/>
    <lineage>
        <taxon>Bacteria</taxon>
        <taxon>Bacillati</taxon>
        <taxon>Bacillota</taxon>
        <taxon>Clostridia</taxon>
        <taxon>Lachnospirales</taxon>
        <taxon>Lachnospiraceae</taxon>
        <taxon>Blautia</taxon>
    </lineage>
</organism>
<dbReference type="Gene3D" id="6.10.250.690">
    <property type="match status" value="1"/>
</dbReference>
<dbReference type="PANTHER" id="PTHR48111:SF2">
    <property type="entry name" value="RESPONSE REGULATOR SAER"/>
    <property type="match status" value="1"/>
</dbReference>
<keyword evidence="4" id="KW-0805">Transcription regulation</keyword>
<evidence type="ECO:0000256" key="3">
    <source>
        <dbReference type="ARBA" id="ARBA00023012"/>
    </source>
</evidence>
<feature type="domain" description="OmpR/PhoB-type" evidence="11">
    <location>
        <begin position="124"/>
        <end position="223"/>
    </location>
</feature>
<evidence type="ECO:0000256" key="7">
    <source>
        <dbReference type="ARBA" id="ARBA00024867"/>
    </source>
</evidence>
<dbReference type="EMBL" id="DWUX01000216">
    <property type="protein sequence ID" value="HJD40806.1"/>
    <property type="molecule type" value="Genomic_DNA"/>
</dbReference>
<dbReference type="InterPro" id="IPR036388">
    <property type="entry name" value="WH-like_DNA-bd_sf"/>
</dbReference>
<reference evidence="12" key="1">
    <citation type="journal article" date="2021" name="PeerJ">
        <title>Extensive microbial diversity within the chicken gut microbiome revealed by metagenomics and culture.</title>
        <authorList>
            <person name="Gilroy R."/>
            <person name="Ravi A."/>
            <person name="Getino M."/>
            <person name="Pursley I."/>
            <person name="Horton D.L."/>
            <person name="Alikhan N.F."/>
            <person name="Baker D."/>
            <person name="Gharbi K."/>
            <person name="Hall N."/>
            <person name="Watson M."/>
            <person name="Adriaenssens E.M."/>
            <person name="Foster-Nyarko E."/>
            <person name="Jarju S."/>
            <person name="Secka A."/>
            <person name="Antonio M."/>
            <person name="Oren A."/>
            <person name="Chaudhuri R.R."/>
            <person name="La Ragione R."/>
            <person name="Hildebrand F."/>
            <person name="Pallen M.J."/>
        </authorList>
    </citation>
    <scope>NUCLEOTIDE SEQUENCE</scope>
    <source>
        <strain evidence="12">ChiW19-6364</strain>
    </source>
</reference>
<dbReference type="GO" id="GO:0000156">
    <property type="term" value="F:phosphorelay response regulator activity"/>
    <property type="evidence" value="ECO:0007669"/>
    <property type="project" value="TreeGrafter"/>
</dbReference>
<evidence type="ECO:0000256" key="6">
    <source>
        <dbReference type="ARBA" id="ARBA00023163"/>
    </source>
</evidence>
<reference evidence="12" key="2">
    <citation type="submission" date="2021-04" db="EMBL/GenBank/DDBJ databases">
        <authorList>
            <person name="Gilroy R."/>
        </authorList>
    </citation>
    <scope>NUCLEOTIDE SEQUENCE</scope>
    <source>
        <strain evidence="12">ChiW19-6364</strain>
    </source>
</reference>
<dbReference type="PROSITE" id="PS50110">
    <property type="entry name" value="RESPONSE_REGULATORY"/>
    <property type="match status" value="1"/>
</dbReference>
<dbReference type="FunFam" id="3.40.50.2300:FF:000001">
    <property type="entry name" value="DNA-binding response regulator PhoB"/>
    <property type="match status" value="1"/>
</dbReference>
<dbReference type="InterPro" id="IPR039420">
    <property type="entry name" value="WalR-like"/>
</dbReference>
<dbReference type="CDD" id="cd17574">
    <property type="entry name" value="REC_OmpR"/>
    <property type="match status" value="1"/>
</dbReference>
<evidence type="ECO:0000256" key="5">
    <source>
        <dbReference type="ARBA" id="ARBA00023125"/>
    </source>
</evidence>
<proteinExistence type="predicted"/>
<dbReference type="Gene3D" id="3.40.50.2300">
    <property type="match status" value="1"/>
</dbReference>
<keyword evidence="5 9" id="KW-0238">DNA-binding</keyword>
<accession>A0A9D2REB5</accession>
<evidence type="ECO:0000313" key="13">
    <source>
        <dbReference type="Proteomes" id="UP000823850"/>
    </source>
</evidence>
<evidence type="ECO:0000256" key="8">
    <source>
        <dbReference type="PROSITE-ProRule" id="PRU00169"/>
    </source>
</evidence>
<name>A0A9D2REB5_9FIRM</name>
<feature type="modified residue" description="4-aspartylphosphate" evidence="8">
    <location>
        <position position="53"/>
    </location>
</feature>